<dbReference type="SMART" id="SM00966">
    <property type="entry name" value="SpoVT_AbrB"/>
    <property type="match status" value="1"/>
</dbReference>
<dbReference type="Proteomes" id="UP000614200">
    <property type="component" value="Unassembled WGS sequence"/>
</dbReference>
<dbReference type="PANTHER" id="PTHR40516">
    <property type="entry name" value="ANTITOXIN CHPS-RELATED"/>
    <property type="match status" value="1"/>
</dbReference>
<dbReference type="PANTHER" id="PTHR40516:SF1">
    <property type="entry name" value="ANTITOXIN CHPS-RELATED"/>
    <property type="match status" value="1"/>
</dbReference>
<dbReference type="PROSITE" id="PS51740">
    <property type="entry name" value="SPOVT_ABRB"/>
    <property type="match status" value="1"/>
</dbReference>
<comment type="caution">
    <text evidence="3">The sequence shown here is derived from an EMBL/GenBank/DDBJ whole genome shotgun (WGS) entry which is preliminary data.</text>
</comment>
<organism evidence="3 4">
    <name type="scientific">Fusibacter ferrireducens</name>
    <dbReference type="NCBI Taxonomy" id="2785058"/>
    <lineage>
        <taxon>Bacteria</taxon>
        <taxon>Bacillati</taxon>
        <taxon>Bacillota</taxon>
        <taxon>Clostridia</taxon>
        <taxon>Eubacteriales</taxon>
        <taxon>Eubacteriales Family XII. Incertae Sedis</taxon>
        <taxon>Fusibacter</taxon>
    </lineage>
</organism>
<dbReference type="GO" id="GO:0003677">
    <property type="term" value="F:DNA binding"/>
    <property type="evidence" value="ECO:0007669"/>
    <property type="project" value="UniProtKB-KW"/>
</dbReference>
<dbReference type="InterPro" id="IPR039052">
    <property type="entry name" value="Antitox_PemI-like"/>
</dbReference>
<dbReference type="InterPro" id="IPR037914">
    <property type="entry name" value="SpoVT-AbrB_sf"/>
</dbReference>
<accession>A0ABS0A038</accession>
<sequence>MLAKVQKWGNSQGIRIPKSILDTANFSADEEIDIKVVDGKIILEPAKRHKTLKERLKNYDGDYQCSEWDTGESVGREVL</sequence>
<keyword evidence="1 3" id="KW-0238">DNA-binding</keyword>
<evidence type="ECO:0000259" key="2">
    <source>
        <dbReference type="PROSITE" id="PS51740"/>
    </source>
</evidence>
<dbReference type="SUPFAM" id="SSF89447">
    <property type="entry name" value="AbrB/MazE/MraZ-like"/>
    <property type="match status" value="1"/>
</dbReference>
<gene>
    <name evidence="3" type="ORF">ISU02_23470</name>
</gene>
<keyword evidence="4" id="KW-1185">Reference proteome</keyword>
<protein>
    <submittedName>
        <fullName evidence="3">AbrB/MazE/SpoVT family DNA-binding domain-containing protein</fullName>
    </submittedName>
</protein>
<evidence type="ECO:0000313" key="4">
    <source>
        <dbReference type="Proteomes" id="UP000614200"/>
    </source>
</evidence>
<reference evidence="3 4" key="1">
    <citation type="submission" date="2020-11" db="EMBL/GenBank/DDBJ databases">
        <title>Fusibacter basophilias sp. nov.</title>
        <authorList>
            <person name="Qiu D."/>
        </authorList>
    </citation>
    <scope>NUCLEOTIDE SEQUENCE [LARGE SCALE GENOMIC DNA]</scope>
    <source>
        <strain evidence="3 4">Q10-2</strain>
    </source>
</reference>
<dbReference type="Pfam" id="PF04014">
    <property type="entry name" value="MazE_antitoxin"/>
    <property type="match status" value="1"/>
</dbReference>
<proteinExistence type="predicted"/>
<name>A0ABS0A038_9FIRM</name>
<dbReference type="InterPro" id="IPR007159">
    <property type="entry name" value="SpoVT-AbrB_dom"/>
</dbReference>
<evidence type="ECO:0000256" key="1">
    <source>
        <dbReference type="PROSITE-ProRule" id="PRU01076"/>
    </source>
</evidence>
<dbReference type="Gene3D" id="2.10.260.10">
    <property type="match status" value="1"/>
</dbReference>
<dbReference type="RefSeq" id="WP_194704304.1">
    <property type="nucleotide sequence ID" value="NZ_JADKNH010000032.1"/>
</dbReference>
<dbReference type="EMBL" id="JADKNH010000032">
    <property type="protein sequence ID" value="MBF4696069.1"/>
    <property type="molecule type" value="Genomic_DNA"/>
</dbReference>
<feature type="domain" description="SpoVT-AbrB" evidence="2">
    <location>
        <begin position="3"/>
        <end position="48"/>
    </location>
</feature>
<evidence type="ECO:0000313" key="3">
    <source>
        <dbReference type="EMBL" id="MBF4696069.1"/>
    </source>
</evidence>